<dbReference type="EMBL" id="AQQY01000001">
    <property type="protein sequence ID" value="KCV83218.1"/>
    <property type="molecule type" value="Genomic_DNA"/>
</dbReference>
<dbReference type="InterPro" id="IPR002669">
    <property type="entry name" value="UreD"/>
</dbReference>
<evidence type="ECO:0000256" key="3">
    <source>
        <dbReference type="HAMAP-Rule" id="MF_01384"/>
    </source>
</evidence>
<dbReference type="STRING" id="1461693.ATO10_00615"/>
<comment type="caution">
    <text evidence="4">The sequence shown here is derived from an EMBL/GenBank/DDBJ whole genome shotgun (WGS) entry which is preliminary data.</text>
</comment>
<sequence>MLTPTAEDGYEESMLDQTDSLNLMQRTRGRAEVALRAAPGGARLTHLHQSGSAKAMLPRVHGAAPEVVFLNTAGGLTGGDQMRFALDLAENARATATTQTAERAYASSGGNAQLNVDLTVGAGAHLDWLPQETILFEDSALTRRTTIALTGDAHLLMVEMVVLGRIAMGEELRRIRFNDLRHVTRDGRPELIEPLQITDDNLLKSASAAGLSHARAFATLALIAPGAEDALETLRSVLPETGAAASGWNGKCVARFMGTDAMPVRKALAKAITTLRGGPLPRVWQL</sequence>
<evidence type="ECO:0000256" key="2">
    <source>
        <dbReference type="ARBA" id="ARBA00023186"/>
    </source>
</evidence>
<evidence type="ECO:0000313" key="4">
    <source>
        <dbReference type="EMBL" id="KCV83218.1"/>
    </source>
</evidence>
<dbReference type="HAMAP" id="MF_01384">
    <property type="entry name" value="UreD"/>
    <property type="match status" value="1"/>
</dbReference>
<keyword evidence="3" id="KW-0996">Nickel insertion</keyword>
<dbReference type="AlphaFoldDB" id="A0A058ZNV8"/>
<gene>
    <name evidence="3" type="primary">ureD</name>
    <name evidence="4" type="ORF">ATO10_00615</name>
</gene>
<comment type="subunit">
    <text evidence="3">UreD, UreF and UreG form a complex that acts as a GTP-hydrolysis-dependent molecular chaperone, activating the urease apoprotein by helping to assemble the nickel containing metallocenter of UreC. The UreE protein probably delivers the nickel.</text>
</comment>
<keyword evidence="3" id="KW-0963">Cytoplasm</keyword>
<dbReference type="Pfam" id="PF01774">
    <property type="entry name" value="UreD"/>
    <property type="match status" value="1"/>
</dbReference>
<dbReference type="PANTHER" id="PTHR33643:SF1">
    <property type="entry name" value="UREASE ACCESSORY PROTEIN D"/>
    <property type="match status" value="1"/>
</dbReference>
<proteinExistence type="inferred from homology"/>
<keyword evidence="5" id="KW-1185">Reference proteome</keyword>
<dbReference type="GO" id="GO:0005737">
    <property type="term" value="C:cytoplasm"/>
    <property type="evidence" value="ECO:0007669"/>
    <property type="project" value="UniProtKB-SubCell"/>
</dbReference>
<accession>A0A058ZNV8</accession>
<dbReference type="PATRIC" id="fig|1461693.3.peg.130"/>
<comment type="function">
    <text evidence="3">Required for maturation of urease via the functional incorporation of the urease nickel metallocenter.</text>
</comment>
<name>A0A058ZNV8_9RHOB</name>
<keyword evidence="2 3" id="KW-0143">Chaperone</keyword>
<organism evidence="4 5">
    <name type="scientific">Actibacterium atlanticum</name>
    <dbReference type="NCBI Taxonomy" id="1461693"/>
    <lineage>
        <taxon>Bacteria</taxon>
        <taxon>Pseudomonadati</taxon>
        <taxon>Pseudomonadota</taxon>
        <taxon>Alphaproteobacteria</taxon>
        <taxon>Rhodobacterales</taxon>
        <taxon>Roseobacteraceae</taxon>
        <taxon>Actibacterium</taxon>
    </lineage>
</organism>
<dbReference type="GO" id="GO:0016151">
    <property type="term" value="F:nickel cation binding"/>
    <property type="evidence" value="ECO:0007669"/>
    <property type="project" value="UniProtKB-UniRule"/>
</dbReference>
<dbReference type="eggNOG" id="COG0829">
    <property type="taxonomic scope" value="Bacteria"/>
</dbReference>
<dbReference type="PANTHER" id="PTHR33643">
    <property type="entry name" value="UREASE ACCESSORY PROTEIN D"/>
    <property type="match status" value="1"/>
</dbReference>
<dbReference type="Proteomes" id="UP000024836">
    <property type="component" value="Unassembled WGS sequence"/>
</dbReference>
<reference evidence="4 5" key="1">
    <citation type="submission" date="2013-04" db="EMBL/GenBank/DDBJ databases">
        <title>Shimia sp. 22II-S11-Z10 Genome Sequencing.</title>
        <authorList>
            <person name="Lai Q."/>
            <person name="Li G."/>
            <person name="Shao Z."/>
        </authorList>
    </citation>
    <scope>NUCLEOTIDE SEQUENCE [LARGE SCALE GENOMIC DNA]</scope>
    <source>
        <strain evidence="5">22II-S11-Z10</strain>
    </source>
</reference>
<comment type="subcellular location">
    <subcellularLocation>
        <location evidence="3">Cytoplasm</location>
    </subcellularLocation>
</comment>
<evidence type="ECO:0000313" key="5">
    <source>
        <dbReference type="Proteomes" id="UP000024836"/>
    </source>
</evidence>
<protein>
    <recommendedName>
        <fullName evidence="3">Urease accessory protein UreD</fullName>
    </recommendedName>
</protein>
<comment type="similarity">
    <text evidence="1 3">Belongs to the UreD family.</text>
</comment>
<evidence type="ECO:0000256" key="1">
    <source>
        <dbReference type="ARBA" id="ARBA00007177"/>
    </source>
</evidence>